<dbReference type="CDD" id="cd01086">
    <property type="entry name" value="MetAP1"/>
    <property type="match status" value="1"/>
</dbReference>
<dbReference type="PANTHER" id="PTHR43330">
    <property type="entry name" value="METHIONINE AMINOPEPTIDASE"/>
    <property type="match status" value="1"/>
</dbReference>
<dbReference type="GO" id="GO:0046872">
    <property type="term" value="F:metal ion binding"/>
    <property type="evidence" value="ECO:0007669"/>
    <property type="project" value="UniProtKB-KW"/>
</dbReference>
<keyword evidence="4" id="KW-0378">Hydrolase</keyword>
<feature type="non-terminal residue" evidence="8">
    <location>
        <position position="1"/>
    </location>
</feature>
<feature type="compositionally biased region" description="Basic and acidic residues" evidence="6">
    <location>
        <begin position="1"/>
        <end position="10"/>
    </location>
</feature>
<evidence type="ECO:0000256" key="2">
    <source>
        <dbReference type="ARBA" id="ARBA00022670"/>
    </source>
</evidence>
<dbReference type="eggNOG" id="KOG2738">
    <property type="taxonomic scope" value="Eukaryota"/>
</dbReference>
<dbReference type="GO" id="GO:0004239">
    <property type="term" value="F:initiator methionyl aminopeptidase activity"/>
    <property type="evidence" value="ECO:0007669"/>
    <property type="project" value="UniProtKB-EC"/>
</dbReference>
<gene>
    <name evidence="8" type="ORF">BE221DRAFT_53901</name>
</gene>
<dbReference type="GO" id="GO:0006508">
    <property type="term" value="P:proteolysis"/>
    <property type="evidence" value="ECO:0007669"/>
    <property type="project" value="UniProtKB-KW"/>
</dbReference>
<evidence type="ECO:0000256" key="1">
    <source>
        <dbReference type="ARBA" id="ARBA00022438"/>
    </source>
</evidence>
<dbReference type="EC" id="3.4.11.18" evidence="5"/>
<dbReference type="NCBIfam" id="TIGR00500">
    <property type="entry name" value="met_pdase_I"/>
    <property type="match status" value="1"/>
</dbReference>
<dbReference type="GO" id="GO:0005829">
    <property type="term" value="C:cytosol"/>
    <property type="evidence" value="ECO:0007669"/>
    <property type="project" value="TreeGrafter"/>
</dbReference>
<dbReference type="Gene3D" id="3.90.230.10">
    <property type="entry name" value="Creatinase/methionine aminopeptidase superfamily"/>
    <property type="match status" value="1"/>
</dbReference>
<dbReference type="SUPFAM" id="SSF55920">
    <property type="entry name" value="Creatinase/aminopeptidase"/>
    <property type="match status" value="1"/>
</dbReference>
<dbReference type="HAMAP" id="MF_01974">
    <property type="entry name" value="MetAP_1"/>
    <property type="match status" value="1"/>
</dbReference>
<proteinExistence type="inferred from homology"/>
<evidence type="ECO:0000256" key="5">
    <source>
        <dbReference type="RuleBase" id="RU003653"/>
    </source>
</evidence>
<dbReference type="GO" id="GO:0070006">
    <property type="term" value="F:metalloaminopeptidase activity"/>
    <property type="evidence" value="ECO:0007669"/>
    <property type="project" value="InterPro"/>
</dbReference>
<accession>A0A1Y5I062</accession>
<evidence type="ECO:0000256" key="3">
    <source>
        <dbReference type="ARBA" id="ARBA00022723"/>
    </source>
</evidence>
<evidence type="ECO:0000313" key="8">
    <source>
        <dbReference type="EMBL" id="OUS42931.1"/>
    </source>
</evidence>
<comment type="function">
    <text evidence="5">Cotranslationally removes the N-terminal methionine from nascent proteins. The N-terminal methionine is often cleaved when the second residue in the primary sequence is small and uncharged (Met-Ala-, Cys, Gly, Pro, Ser, Thr, or Val).</text>
</comment>
<feature type="domain" description="Peptidase M24" evidence="7">
    <location>
        <begin position="66"/>
        <end position="296"/>
    </location>
</feature>
<keyword evidence="3 5" id="KW-0479">Metal-binding</keyword>
<dbReference type="PROSITE" id="PS00680">
    <property type="entry name" value="MAP_1"/>
    <property type="match status" value="1"/>
</dbReference>
<name>A0A1Y5I062_OSTTA</name>
<comment type="cofactor">
    <cofactor evidence="5">
        <name>Co(2+)</name>
        <dbReference type="ChEBI" id="CHEBI:48828"/>
    </cofactor>
    <cofactor evidence="5">
        <name>Zn(2+)</name>
        <dbReference type="ChEBI" id="CHEBI:29105"/>
    </cofactor>
    <cofactor evidence="5">
        <name>Mn(2+)</name>
        <dbReference type="ChEBI" id="CHEBI:29035"/>
    </cofactor>
    <cofactor evidence="5">
        <name>Fe(2+)</name>
        <dbReference type="ChEBI" id="CHEBI:29033"/>
    </cofactor>
    <text evidence="5">Binds 2 divalent metal cations per subunit. Has a high-affinity and a low affinity metal-binding site. The true nature of the physiological cofactor is under debate. The enzyme is active with cobalt, zinc, manganese or divalent iron ions.</text>
</comment>
<dbReference type="InterPro" id="IPR001714">
    <property type="entry name" value="Pept_M24_MAP"/>
</dbReference>
<dbReference type="EMBL" id="KZ155838">
    <property type="protein sequence ID" value="OUS42931.1"/>
    <property type="molecule type" value="Genomic_DNA"/>
</dbReference>
<comment type="similarity">
    <text evidence="5">Belongs to the peptidase M24A family.</text>
</comment>
<dbReference type="PRINTS" id="PR00599">
    <property type="entry name" value="MAPEPTIDASE"/>
</dbReference>
<keyword evidence="1 5" id="KW-0031">Aminopeptidase</keyword>
<dbReference type="InterPro" id="IPR000994">
    <property type="entry name" value="Pept_M24"/>
</dbReference>
<dbReference type="InterPro" id="IPR036005">
    <property type="entry name" value="Creatinase/aminopeptidase-like"/>
</dbReference>
<dbReference type="InterPro" id="IPR002467">
    <property type="entry name" value="Pept_M24A_MAP1"/>
</dbReference>
<feature type="non-terminal residue" evidence="8">
    <location>
        <position position="306"/>
    </location>
</feature>
<comment type="catalytic activity">
    <reaction evidence="5">
        <text>Release of N-terminal amino acids, preferentially methionine, from peptides and arylamides.</text>
        <dbReference type="EC" id="3.4.11.18"/>
    </reaction>
</comment>
<evidence type="ECO:0000259" key="7">
    <source>
        <dbReference type="Pfam" id="PF00557"/>
    </source>
</evidence>
<dbReference type="Pfam" id="PF00557">
    <property type="entry name" value="Peptidase_M24"/>
    <property type="match status" value="1"/>
</dbReference>
<protein>
    <recommendedName>
        <fullName evidence="5">Methionine aminopeptidase</fullName>
        <ecNumber evidence="5">3.4.11.18</ecNumber>
    </recommendedName>
</protein>
<evidence type="ECO:0000256" key="6">
    <source>
        <dbReference type="SAM" id="MobiDB-lite"/>
    </source>
</evidence>
<evidence type="ECO:0000256" key="4">
    <source>
        <dbReference type="ARBA" id="ARBA00022801"/>
    </source>
</evidence>
<feature type="region of interest" description="Disordered" evidence="6">
    <location>
        <begin position="1"/>
        <end position="37"/>
    </location>
</feature>
<reference evidence="8" key="1">
    <citation type="submission" date="2017-04" db="EMBL/GenBank/DDBJ databases">
        <title>Population genomics of picophytoplankton unveils novel chromosome hypervariability.</title>
        <authorList>
            <consortium name="DOE Joint Genome Institute"/>
            <person name="Blanc-Mathieu R."/>
            <person name="Krasovec M."/>
            <person name="Hebrard M."/>
            <person name="Yau S."/>
            <person name="Desgranges E."/>
            <person name="Martin J."/>
            <person name="Schackwitz W."/>
            <person name="Kuo A."/>
            <person name="Salin G."/>
            <person name="Donnadieu C."/>
            <person name="Desdevises Y."/>
            <person name="Sanchez-Ferandin S."/>
            <person name="Moreau H."/>
            <person name="Rivals E."/>
            <person name="Grigoriev I.V."/>
            <person name="Grimsley N."/>
            <person name="Eyre-Walker A."/>
            <person name="Piganeau G."/>
        </authorList>
    </citation>
    <scope>NUCLEOTIDE SEQUENCE [LARGE SCALE GENOMIC DNA]</scope>
    <source>
        <strain evidence="8">RCC 1115</strain>
    </source>
</reference>
<keyword evidence="2 5" id="KW-0645">Protease</keyword>
<dbReference type="AlphaFoldDB" id="A0A1Y5I062"/>
<organism evidence="8">
    <name type="scientific">Ostreococcus tauri</name>
    <name type="common">Marine green alga</name>
    <dbReference type="NCBI Taxonomy" id="70448"/>
    <lineage>
        <taxon>Eukaryota</taxon>
        <taxon>Viridiplantae</taxon>
        <taxon>Chlorophyta</taxon>
        <taxon>Mamiellophyceae</taxon>
        <taxon>Mamiellales</taxon>
        <taxon>Bathycoccaceae</taxon>
        <taxon>Ostreococcus</taxon>
    </lineage>
</organism>
<dbReference type="PANTHER" id="PTHR43330:SF7">
    <property type="entry name" value="METHIONINE AMINOPEPTIDASE 1"/>
    <property type="match status" value="1"/>
</dbReference>
<sequence length="306" mass="33706">RRSSRSREMPKFAWTGKLRPRETTAKRSYPSGLQPPDYAVSGWPDEEFGSRYQSVIEVKPHSARDGMRAACSLARHVMDTVAWAIEPGVTTDELDRICHAVTVGNGAYPSPLNYMGFPKSLCTSVNEVVCHGIPDARPLEEGDIINLDVTVRLNGYHGDLNETYYVGKGGARSKSAQALMDCTRGALEKAIAYCRPGRRFRDLGEIIAREADRGGYASVKDFCGHGIGELFHCAPNVPHYARNKAIGVMKEGMTFTIEPMFNESSSHKVVHWPDGWTAVTTNGARSAQYEHTLLITSDGVEVLTAR</sequence>
<dbReference type="Proteomes" id="UP000195557">
    <property type="component" value="Unassembled WGS sequence"/>
</dbReference>